<feature type="binding site" evidence="5">
    <location>
        <position position="83"/>
    </location>
    <ligand>
        <name>Zn(2+)</name>
        <dbReference type="ChEBI" id="CHEBI:29105"/>
    </ligand>
</feature>
<keyword evidence="8" id="KW-1185">Reference proteome</keyword>
<keyword evidence="5" id="KW-0862">Zinc</keyword>
<keyword evidence="3 5" id="KW-0554">One-carbon metabolism</keyword>
<proteinExistence type="inferred from homology"/>
<dbReference type="eggNOG" id="COG0302">
    <property type="taxonomic scope" value="Bacteria"/>
</dbReference>
<accession>A0A096AN32</accession>
<dbReference type="InterPro" id="IPR020602">
    <property type="entry name" value="GTP_CycHdrlase_I_dom"/>
</dbReference>
<keyword evidence="5" id="KW-0479">Metal-binding</keyword>
<dbReference type="GO" id="GO:0005525">
    <property type="term" value="F:GTP binding"/>
    <property type="evidence" value="ECO:0007669"/>
    <property type="project" value="UniProtKB-KW"/>
</dbReference>
<comment type="subunit">
    <text evidence="5">Homopolymer.</text>
</comment>
<dbReference type="UniPathway" id="UPA00848">
    <property type="reaction ID" value="UER00151"/>
</dbReference>
<evidence type="ECO:0000259" key="6">
    <source>
        <dbReference type="Pfam" id="PF01227"/>
    </source>
</evidence>
<dbReference type="Gene3D" id="3.30.1130.10">
    <property type="match status" value="1"/>
</dbReference>
<comment type="similarity">
    <text evidence="5">Belongs to the GTP cyclohydrolase I family.</text>
</comment>
<dbReference type="HAMAP" id="MF_00223">
    <property type="entry name" value="FolE"/>
    <property type="match status" value="1"/>
</dbReference>
<keyword evidence="5" id="KW-0547">Nucleotide-binding</keyword>
<dbReference type="EC" id="3.5.4.16" evidence="5"/>
<gene>
    <name evidence="5" type="primary">folE</name>
    <name evidence="7" type="ORF">HMPREF0872_00915</name>
</gene>
<dbReference type="NCBIfam" id="TIGR00063">
    <property type="entry name" value="folE"/>
    <property type="match status" value="1"/>
</dbReference>
<dbReference type="GO" id="GO:0008270">
    <property type="term" value="F:zinc ion binding"/>
    <property type="evidence" value="ECO:0007669"/>
    <property type="project" value="UniProtKB-UniRule"/>
</dbReference>
<name>A0A096AN32_9FIRM</name>
<evidence type="ECO:0000256" key="1">
    <source>
        <dbReference type="ARBA" id="ARBA00001052"/>
    </source>
</evidence>
<reference evidence="7 8" key="1">
    <citation type="submission" date="2014-07" db="EMBL/GenBank/DDBJ databases">
        <authorList>
            <person name="McCorrison J."/>
            <person name="Sanka R."/>
            <person name="Torralba M."/>
            <person name="Gillis M."/>
            <person name="Haft D.H."/>
            <person name="Methe B."/>
            <person name="Sutton G."/>
            <person name="Nelson K.E."/>
        </authorList>
    </citation>
    <scope>NUCLEOTIDE SEQUENCE [LARGE SCALE GENOMIC DNA]</scope>
    <source>
        <strain evidence="7 8">DNF00314</strain>
    </source>
</reference>
<dbReference type="NCBIfam" id="NF006826">
    <property type="entry name" value="PRK09347.1-3"/>
    <property type="match status" value="1"/>
</dbReference>
<dbReference type="GO" id="GO:0006730">
    <property type="term" value="P:one-carbon metabolic process"/>
    <property type="evidence" value="ECO:0007669"/>
    <property type="project" value="UniProtKB-UniRule"/>
</dbReference>
<comment type="catalytic activity">
    <reaction evidence="1 5">
        <text>GTP + H2O = 7,8-dihydroneopterin 3'-triphosphate + formate + H(+)</text>
        <dbReference type="Rhea" id="RHEA:17473"/>
        <dbReference type="ChEBI" id="CHEBI:15377"/>
        <dbReference type="ChEBI" id="CHEBI:15378"/>
        <dbReference type="ChEBI" id="CHEBI:15740"/>
        <dbReference type="ChEBI" id="CHEBI:37565"/>
        <dbReference type="ChEBI" id="CHEBI:58462"/>
        <dbReference type="EC" id="3.5.4.16"/>
    </reaction>
</comment>
<evidence type="ECO:0000256" key="3">
    <source>
        <dbReference type="ARBA" id="ARBA00022563"/>
    </source>
</evidence>
<dbReference type="Gene3D" id="1.10.286.10">
    <property type="match status" value="1"/>
</dbReference>
<dbReference type="AlphaFoldDB" id="A0A096AN32"/>
<dbReference type="PANTHER" id="PTHR11109">
    <property type="entry name" value="GTP CYCLOHYDROLASE I"/>
    <property type="match status" value="1"/>
</dbReference>
<dbReference type="GO" id="GO:0003934">
    <property type="term" value="F:GTP cyclohydrolase I activity"/>
    <property type="evidence" value="ECO:0007669"/>
    <property type="project" value="UniProtKB-UniRule"/>
</dbReference>
<evidence type="ECO:0000313" key="8">
    <source>
        <dbReference type="Proteomes" id="UP000029628"/>
    </source>
</evidence>
<dbReference type="EMBL" id="JRNT01000005">
    <property type="protein sequence ID" value="KGF48190.1"/>
    <property type="molecule type" value="Genomic_DNA"/>
</dbReference>
<feature type="domain" description="GTP cyclohydrolase I" evidence="6">
    <location>
        <begin position="12"/>
        <end position="191"/>
    </location>
</feature>
<sequence>MKQEINEERVAALIRELLIELGENPNRPGLLETPDRVARMYQEVFEGIRYSNHEIAEKFGKVFEEVKTGSLVTVTHIPIFSYCEHHLALMYNMDVSVGYIPNNKVIGLSKVARIADLVGKRLQLQERIGDDIREILEEVLDTKDIIVVIRGEHACMTSRGIRKPGTITKTASLGGIFETDIPLRQEFYSLLTMG</sequence>
<dbReference type="PANTHER" id="PTHR11109:SF7">
    <property type="entry name" value="GTP CYCLOHYDROLASE 1"/>
    <property type="match status" value="1"/>
</dbReference>
<dbReference type="Proteomes" id="UP000029628">
    <property type="component" value="Unassembled WGS sequence"/>
</dbReference>
<dbReference type="GO" id="GO:0005737">
    <property type="term" value="C:cytoplasm"/>
    <property type="evidence" value="ECO:0007669"/>
    <property type="project" value="TreeGrafter"/>
</dbReference>
<dbReference type="SUPFAM" id="SSF55620">
    <property type="entry name" value="Tetrahydrobiopterin biosynthesis enzymes-like"/>
    <property type="match status" value="1"/>
</dbReference>
<dbReference type="GO" id="GO:0046654">
    <property type="term" value="P:tetrahydrofolate biosynthetic process"/>
    <property type="evidence" value="ECO:0007669"/>
    <property type="project" value="UniProtKB-UniRule"/>
</dbReference>
<comment type="pathway">
    <text evidence="2 5">Cofactor biosynthesis; 7,8-dihydroneopterin triphosphate biosynthesis; 7,8-dihydroneopterin triphosphate from GTP: step 1/1.</text>
</comment>
<organism evidence="7 8">
    <name type="scientific">Veillonella montpellierensis DNF00314</name>
    <dbReference type="NCBI Taxonomy" id="1401067"/>
    <lineage>
        <taxon>Bacteria</taxon>
        <taxon>Bacillati</taxon>
        <taxon>Bacillota</taxon>
        <taxon>Negativicutes</taxon>
        <taxon>Veillonellales</taxon>
        <taxon>Veillonellaceae</taxon>
        <taxon>Veillonella</taxon>
    </lineage>
</organism>
<keyword evidence="5" id="KW-0342">GTP-binding</keyword>
<feature type="binding site" evidence="5">
    <location>
        <position position="155"/>
    </location>
    <ligand>
        <name>Zn(2+)</name>
        <dbReference type="ChEBI" id="CHEBI:29105"/>
    </ligand>
</feature>
<dbReference type="FunFam" id="3.30.1130.10:FF:000001">
    <property type="entry name" value="GTP cyclohydrolase 1"/>
    <property type="match status" value="1"/>
</dbReference>
<protein>
    <recommendedName>
        <fullName evidence="5">GTP cyclohydrolase 1</fullName>
        <ecNumber evidence="5">3.5.4.16</ecNumber>
    </recommendedName>
    <alternativeName>
        <fullName evidence="5">GTP cyclohydrolase I</fullName>
        <shortName evidence="5">GTP-CH-I</shortName>
    </alternativeName>
</protein>
<evidence type="ECO:0000256" key="5">
    <source>
        <dbReference type="HAMAP-Rule" id="MF_00223"/>
    </source>
</evidence>
<evidence type="ECO:0000256" key="4">
    <source>
        <dbReference type="ARBA" id="ARBA00022801"/>
    </source>
</evidence>
<dbReference type="InterPro" id="IPR001474">
    <property type="entry name" value="GTP_CycHdrlase_I"/>
</dbReference>
<keyword evidence="4 5" id="KW-0378">Hydrolase</keyword>
<comment type="caution">
    <text evidence="7">The sequence shown here is derived from an EMBL/GenBank/DDBJ whole genome shotgun (WGS) entry which is preliminary data.</text>
</comment>
<feature type="binding site" evidence="5">
    <location>
        <position position="86"/>
    </location>
    <ligand>
        <name>Zn(2+)</name>
        <dbReference type="ChEBI" id="CHEBI:29105"/>
    </ligand>
</feature>
<evidence type="ECO:0000313" key="7">
    <source>
        <dbReference type="EMBL" id="KGF48190.1"/>
    </source>
</evidence>
<dbReference type="Pfam" id="PF01227">
    <property type="entry name" value="GTP_cyclohydroI"/>
    <property type="match status" value="1"/>
</dbReference>
<dbReference type="GO" id="GO:0006729">
    <property type="term" value="P:tetrahydrobiopterin biosynthetic process"/>
    <property type="evidence" value="ECO:0007669"/>
    <property type="project" value="TreeGrafter"/>
</dbReference>
<dbReference type="InterPro" id="IPR043134">
    <property type="entry name" value="GTP-CH-I_N"/>
</dbReference>
<dbReference type="InterPro" id="IPR043133">
    <property type="entry name" value="GTP-CH-I_C/QueF"/>
</dbReference>
<evidence type="ECO:0000256" key="2">
    <source>
        <dbReference type="ARBA" id="ARBA00005080"/>
    </source>
</evidence>
<dbReference type="FunFam" id="1.10.286.10:FF:000001">
    <property type="entry name" value="GTP cyclohydrolase 1"/>
    <property type="match status" value="1"/>
</dbReference>